<comment type="similarity">
    <text evidence="1">Belongs to the DltD family.</text>
</comment>
<evidence type="ECO:0000256" key="2">
    <source>
        <dbReference type="SAM" id="Phobius"/>
    </source>
</evidence>
<sequence length="423" mass="47782">MKKPIGKILWRGLGPLLIAVILVAALMLVPFKFGRSSQATIRQAASSMSANVLKGENIKNEAMAENYVPFIGSSELSRMDAFHPSVLAQKYHRNYRPFLMGMAGTQDLTHFLSINALQHVNGKKAVMVLSPQWFVPGGVRKAQFDYFFSPAQMTTFLLSANPNSEADRYAASRLLQFPSADSDRIANDALKNIAAGQKLSDSQYWYLKKIKEPMSDHQDILFSQLFLDNNQPKLTKAAKTLPGTYDADVLDGLATQDGMKETTNNAFELKNDFYTKRVKRNLPKLKGSQATWSYVKSPEYSDLQLVLNTYAKKHMEVLFVIPPINAKWAAYTGLDLGMIQNTVTKLKYQLKSQGFNHVLDLSQDGAQPYFMEDTIHIGWRGWLKMDQTVRPFLKTTKAAPVHYKLNDDFYTTRWQQRSANGLN</sequence>
<feature type="transmembrane region" description="Helical" evidence="2">
    <location>
        <begin position="12"/>
        <end position="33"/>
    </location>
</feature>
<dbReference type="Pfam" id="PF04914">
    <property type="entry name" value="DltD"/>
    <property type="match status" value="1"/>
</dbReference>
<dbReference type="AlphaFoldDB" id="A0A0C9QH58"/>
<comment type="pathway">
    <text evidence="1">Cell wall biogenesis; lipoteichoic acid biosynthesis.</text>
</comment>
<dbReference type="RefSeq" id="WP_003569340.1">
    <property type="nucleotide sequence ID" value="NZ_BAYM01000376.1"/>
</dbReference>
<dbReference type="PANTHER" id="PTHR40039:SF1">
    <property type="entry name" value="PROTEIN DLTD"/>
    <property type="match status" value="1"/>
</dbReference>
<dbReference type="PIRSF" id="PIRSF021438">
    <property type="entry name" value="DltD"/>
    <property type="match status" value="1"/>
</dbReference>
<evidence type="ECO:0000313" key="3">
    <source>
        <dbReference type="EMBL" id="GAN37803.1"/>
    </source>
</evidence>
<dbReference type="GO" id="GO:0005886">
    <property type="term" value="C:plasma membrane"/>
    <property type="evidence" value="ECO:0007669"/>
    <property type="project" value="UniProtKB-UniRule"/>
</dbReference>
<gene>
    <name evidence="3" type="ORF">LC0644_2392</name>
</gene>
<comment type="caution">
    <text evidence="3">The sequence shown here is derived from an EMBL/GenBank/DDBJ whole genome shotgun (WGS) entry which is preliminary data.</text>
</comment>
<reference evidence="4" key="1">
    <citation type="submission" date="2014-05" db="EMBL/GenBank/DDBJ databases">
        <title>Whole genome sequencing of Lactobacillus casei NRIC0644.</title>
        <authorList>
            <person name="Atarashi H."/>
            <person name="Yoshida Y."/>
            <person name="Fujimura S."/>
            <person name="Tanaka N."/>
            <person name="Shiwa Y."/>
            <person name="Yoshikawa H."/>
            <person name="Okada S."/>
            <person name="Nakagawa J."/>
        </authorList>
    </citation>
    <scope>NUCLEOTIDE SEQUENCE [LARGE SCALE GENOMIC DNA]</scope>
    <source>
        <strain evidence="4">NRIC0644</strain>
    </source>
</reference>
<keyword evidence="1 2" id="KW-0472">Membrane</keyword>
<dbReference type="NCBIfam" id="TIGR04092">
    <property type="entry name" value="LTA_DltD"/>
    <property type="match status" value="1"/>
</dbReference>
<dbReference type="InterPro" id="IPR006998">
    <property type="entry name" value="DltD"/>
</dbReference>
<evidence type="ECO:0000313" key="4">
    <source>
        <dbReference type="Proteomes" id="UP000032552"/>
    </source>
</evidence>
<dbReference type="EMBL" id="BAYM01000376">
    <property type="protein sequence ID" value="GAN37803.1"/>
    <property type="molecule type" value="Genomic_DNA"/>
</dbReference>
<evidence type="ECO:0000256" key="1">
    <source>
        <dbReference type="PIRNR" id="PIRNR021438"/>
    </source>
</evidence>
<dbReference type="PANTHER" id="PTHR40039">
    <property type="entry name" value="PROTEIN DLTD"/>
    <property type="match status" value="1"/>
</dbReference>
<name>A0A0C9QH58_LACPA</name>
<keyword evidence="2" id="KW-0812">Transmembrane</keyword>
<dbReference type="Proteomes" id="UP000032552">
    <property type="component" value="Unassembled WGS sequence"/>
</dbReference>
<dbReference type="GO" id="GO:0070395">
    <property type="term" value="P:lipoteichoic acid biosynthetic process"/>
    <property type="evidence" value="ECO:0007669"/>
    <property type="project" value="UniProtKB-UniRule"/>
</dbReference>
<dbReference type="InterPro" id="IPR023896">
    <property type="entry name" value="LTA_DltD"/>
</dbReference>
<accession>A0A0C9QH58</accession>
<dbReference type="UniPathway" id="UPA00556"/>
<proteinExistence type="inferred from homology"/>
<keyword evidence="2" id="KW-1133">Transmembrane helix</keyword>
<keyword evidence="1" id="KW-1003">Cell membrane</keyword>
<protein>
    <recommendedName>
        <fullName evidence="1">Protein DltD</fullName>
    </recommendedName>
</protein>
<organism evidence="3 4">
    <name type="scientific">Lacticaseibacillus paracasei NRIC 0644</name>
    <dbReference type="NCBI Taxonomy" id="1435038"/>
    <lineage>
        <taxon>Bacteria</taxon>
        <taxon>Bacillati</taxon>
        <taxon>Bacillota</taxon>
        <taxon>Bacilli</taxon>
        <taxon>Lactobacillales</taxon>
        <taxon>Lactobacillaceae</taxon>
        <taxon>Lacticaseibacillus</taxon>
    </lineage>
</organism>